<dbReference type="GO" id="GO:0006520">
    <property type="term" value="P:amino acid metabolic process"/>
    <property type="evidence" value="ECO:0007669"/>
    <property type="project" value="InterPro"/>
</dbReference>
<dbReference type="InterPro" id="IPR006130">
    <property type="entry name" value="Asp/Orn_carbamoylTrfase"/>
</dbReference>
<name>A0A0P6S300_9STRE</name>
<dbReference type="GO" id="GO:0004070">
    <property type="term" value="F:aspartate carbamoyltransferase activity"/>
    <property type="evidence" value="ECO:0007669"/>
    <property type="project" value="UniProtKB-UniRule"/>
</dbReference>
<dbReference type="AlphaFoldDB" id="A0A0P6S300"/>
<dbReference type="RefSeq" id="WP_054278320.1">
    <property type="nucleotide sequence ID" value="NZ_LHQM01000007.1"/>
</dbReference>
<dbReference type="InterPro" id="IPR006132">
    <property type="entry name" value="Asp/Orn_carbamoyltranf_P-bd"/>
</dbReference>
<dbReference type="Gene3D" id="3.40.50.1370">
    <property type="entry name" value="Aspartate/ornithine carbamoyltransferase"/>
    <property type="match status" value="2"/>
</dbReference>
<comment type="similarity">
    <text evidence="2 7">Belongs to the aspartate/ornithine carbamoyltransferase superfamily. ATCase family.</text>
</comment>
<evidence type="ECO:0000313" key="10">
    <source>
        <dbReference type="EMBL" id="KPJ22961.1"/>
    </source>
</evidence>
<accession>A0A0P6S300</accession>
<evidence type="ECO:0000259" key="9">
    <source>
        <dbReference type="Pfam" id="PF02729"/>
    </source>
</evidence>
<dbReference type="STRING" id="119224.AKK44_02185"/>
<comment type="pathway">
    <text evidence="1 7">Pyrimidine metabolism; UMP biosynthesis via de novo pathway; (S)-dihydroorotate from bicarbonate: step 2/3.</text>
</comment>
<dbReference type="EMBL" id="LHQM01000007">
    <property type="protein sequence ID" value="KPJ22961.1"/>
    <property type="molecule type" value="Genomic_DNA"/>
</dbReference>
<evidence type="ECO:0000313" key="11">
    <source>
        <dbReference type="Proteomes" id="UP000049578"/>
    </source>
</evidence>
<dbReference type="PRINTS" id="PR00101">
    <property type="entry name" value="ATCASE"/>
</dbReference>
<reference evidence="10 11" key="1">
    <citation type="submission" date="2015-08" db="EMBL/GenBank/DDBJ databases">
        <title>Genome sequence of Streptococcus phocae subsp. phocae ATCC 51973T isolated from liver specimen obtained from seal.</title>
        <authorList>
            <person name="Avendano-Herrera R."/>
        </authorList>
    </citation>
    <scope>NUCLEOTIDE SEQUENCE [LARGE SCALE GENOMIC DNA]</scope>
    <source>
        <strain evidence="10 11">ATCC 51973</strain>
    </source>
</reference>
<dbReference type="InterPro" id="IPR002082">
    <property type="entry name" value="Asp_carbamoyltransf"/>
</dbReference>
<feature type="binding site" evidence="7">
    <location>
        <position position="265"/>
    </location>
    <ligand>
        <name>carbamoyl phosphate</name>
        <dbReference type="ChEBI" id="CHEBI:58228"/>
    </ligand>
</feature>
<dbReference type="Pfam" id="PF00185">
    <property type="entry name" value="OTCace"/>
    <property type="match status" value="1"/>
</dbReference>
<dbReference type="Pfam" id="PF02729">
    <property type="entry name" value="OTCace_N"/>
    <property type="match status" value="1"/>
</dbReference>
<sequence length="323" mass="36292">MSVVNNRVVLNNLVSMEQLTNEEVLGLLHRGSEYKAGKVAIADNSKCFATNLFFENSTRTHKSFEVAEKKLGLTVIDFNADTSSVNKGESLYDTVLTMSALGTEICVIRHPEDDYYKPLVASPTITASIINGGDGSGQHPSQCLLDLLTIYEEFGYFEGLKIAIAGDLAHSRVAKSNMQILKRLGATLYFYGPKQWYSSEFDEYGSYQPIDQIIEQLDVLMLLRVQHERHDGSKSFSKEDYHKQFGLTKERYQALKPTAIIMHPAPVNRGVEIADSLVEAPKARIVSQMTNGVFVRMAIIEAIMNGRQMTNNQEQDNKHVRRY</sequence>
<feature type="binding site" evidence="7">
    <location>
        <position position="109"/>
    </location>
    <ligand>
        <name>carbamoyl phosphate</name>
        <dbReference type="ChEBI" id="CHEBI:58228"/>
    </ligand>
</feature>
<dbReference type="GO" id="GO:0044205">
    <property type="term" value="P:'de novo' UMP biosynthetic process"/>
    <property type="evidence" value="ECO:0007669"/>
    <property type="project" value="UniProtKB-UniRule"/>
</dbReference>
<keyword evidence="4 7" id="KW-0665">Pyrimidine biosynthesis</keyword>
<evidence type="ECO:0000256" key="3">
    <source>
        <dbReference type="ARBA" id="ARBA00022679"/>
    </source>
</evidence>
<proteinExistence type="inferred from homology"/>
<dbReference type="InterPro" id="IPR006131">
    <property type="entry name" value="Asp_carbamoyltransf_Asp/Orn-bd"/>
</dbReference>
<dbReference type="EC" id="2.1.3.2" evidence="7"/>
<evidence type="ECO:0000256" key="6">
    <source>
        <dbReference type="ARBA" id="ARBA00048859"/>
    </source>
</evidence>
<protein>
    <recommendedName>
        <fullName evidence="7">Aspartate carbamoyltransferase</fullName>
        <ecNumber evidence="7">2.1.3.2</ecNumber>
    </recommendedName>
    <alternativeName>
        <fullName evidence="7">Aspartate transcarbamylase</fullName>
        <shortName evidence="7">ATCase</shortName>
    </alternativeName>
</protein>
<dbReference type="GO" id="GO:0005829">
    <property type="term" value="C:cytosol"/>
    <property type="evidence" value="ECO:0007669"/>
    <property type="project" value="TreeGrafter"/>
</dbReference>
<feature type="binding site" evidence="7">
    <location>
        <position position="60"/>
    </location>
    <ligand>
        <name>carbamoyl phosphate</name>
        <dbReference type="ChEBI" id="CHEBI:58228"/>
    </ligand>
</feature>
<dbReference type="InterPro" id="IPR036901">
    <property type="entry name" value="Asp/Orn_carbamoylTrfase_sf"/>
</dbReference>
<evidence type="ECO:0000256" key="2">
    <source>
        <dbReference type="ARBA" id="ARBA00008896"/>
    </source>
</evidence>
<feature type="binding site" evidence="7">
    <location>
        <position position="224"/>
    </location>
    <ligand>
        <name>L-aspartate</name>
        <dbReference type="ChEBI" id="CHEBI:29991"/>
    </ligand>
</feature>
<dbReference type="PATRIC" id="fig|119224.3.peg.1632"/>
<feature type="domain" description="Aspartate/ornithine carbamoyltransferase Asp/Orn-binding" evidence="8">
    <location>
        <begin position="158"/>
        <end position="302"/>
    </location>
</feature>
<dbReference type="GO" id="GO:0006207">
    <property type="term" value="P:'de novo' pyrimidine nucleobase biosynthetic process"/>
    <property type="evidence" value="ECO:0007669"/>
    <property type="project" value="InterPro"/>
</dbReference>
<feature type="binding site" evidence="7">
    <location>
        <position position="172"/>
    </location>
    <ligand>
        <name>L-aspartate</name>
        <dbReference type="ChEBI" id="CHEBI:29991"/>
    </ligand>
</feature>
<comment type="function">
    <text evidence="5 7">Catalyzes the condensation of carbamoyl phosphate and aspartate to form carbamoyl aspartate and inorganic phosphate, the committed step in the de novo pyrimidine nucleotide biosynthesis pathway.</text>
</comment>
<evidence type="ECO:0000256" key="7">
    <source>
        <dbReference type="HAMAP-Rule" id="MF_00001"/>
    </source>
</evidence>
<dbReference type="GO" id="GO:0016597">
    <property type="term" value="F:amino acid binding"/>
    <property type="evidence" value="ECO:0007669"/>
    <property type="project" value="InterPro"/>
</dbReference>
<dbReference type="SUPFAM" id="SSF53671">
    <property type="entry name" value="Aspartate/ornithine carbamoyltransferase"/>
    <property type="match status" value="1"/>
</dbReference>
<comment type="catalytic activity">
    <reaction evidence="6 7">
        <text>carbamoyl phosphate + L-aspartate = N-carbamoyl-L-aspartate + phosphate + H(+)</text>
        <dbReference type="Rhea" id="RHEA:20013"/>
        <dbReference type="ChEBI" id="CHEBI:15378"/>
        <dbReference type="ChEBI" id="CHEBI:29991"/>
        <dbReference type="ChEBI" id="CHEBI:32814"/>
        <dbReference type="ChEBI" id="CHEBI:43474"/>
        <dbReference type="ChEBI" id="CHEBI:58228"/>
        <dbReference type="EC" id="2.1.3.2"/>
    </reaction>
</comment>
<dbReference type="PROSITE" id="PS00097">
    <property type="entry name" value="CARBAMOYLTRANSFERASE"/>
    <property type="match status" value="1"/>
</dbReference>
<dbReference type="PANTHER" id="PTHR45753:SF6">
    <property type="entry name" value="ASPARTATE CARBAMOYLTRANSFERASE"/>
    <property type="match status" value="1"/>
</dbReference>
<dbReference type="PANTHER" id="PTHR45753">
    <property type="entry name" value="ORNITHINE CARBAMOYLTRANSFERASE, MITOCHONDRIAL"/>
    <property type="match status" value="1"/>
</dbReference>
<feature type="binding site" evidence="7">
    <location>
        <position position="87"/>
    </location>
    <ligand>
        <name>L-aspartate</name>
        <dbReference type="ChEBI" id="CHEBI:29991"/>
    </ligand>
</feature>
<feature type="binding site" evidence="7">
    <location>
        <position position="142"/>
    </location>
    <ligand>
        <name>carbamoyl phosphate</name>
        <dbReference type="ChEBI" id="CHEBI:58228"/>
    </ligand>
</feature>
<dbReference type="HAMAP" id="MF_00001">
    <property type="entry name" value="Asp_carb_tr"/>
    <property type="match status" value="1"/>
</dbReference>
<evidence type="ECO:0000259" key="8">
    <source>
        <dbReference type="Pfam" id="PF00185"/>
    </source>
</evidence>
<feature type="domain" description="Aspartate/ornithine carbamoyltransferase carbamoyl-P binding" evidence="9">
    <location>
        <begin position="12"/>
        <end position="152"/>
    </location>
</feature>
<dbReference type="FunFam" id="3.40.50.1370:FF:000011">
    <property type="entry name" value="Aspartate carbamoyltransferase"/>
    <property type="match status" value="1"/>
</dbReference>
<feature type="binding site" evidence="7">
    <location>
        <position position="139"/>
    </location>
    <ligand>
        <name>carbamoyl phosphate</name>
        <dbReference type="ChEBI" id="CHEBI:58228"/>
    </ligand>
</feature>
<evidence type="ECO:0000256" key="4">
    <source>
        <dbReference type="ARBA" id="ARBA00022975"/>
    </source>
</evidence>
<gene>
    <name evidence="7" type="primary">pyrB</name>
    <name evidence="10" type="ORF">AKK44_02185</name>
</gene>
<dbReference type="UniPathway" id="UPA00070">
    <property type="reaction ID" value="UER00116"/>
</dbReference>
<comment type="subunit">
    <text evidence="7">Heterododecamer (2C3:3R2) of six catalytic PyrB chains organized as two trimers (C3), and six regulatory PyrI chains organized as three dimers (R2).</text>
</comment>
<keyword evidence="3 7" id="KW-0808">Transferase</keyword>
<feature type="binding site" evidence="7">
    <location>
        <position position="266"/>
    </location>
    <ligand>
        <name>carbamoyl phosphate</name>
        <dbReference type="ChEBI" id="CHEBI:58228"/>
    </ligand>
</feature>
<dbReference type="NCBIfam" id="NF002032">
    <property type="entry name" value="PRK00856.1"/>
    <property type="match status" value="1"/>
</dbReference>
<feature type="binding site" evidence="7">
    <location>
        <position position="59"/>
    </location>
    <ligand>
        <name>carbamoyl phosphate</name>
        <dbReference type="ChEBI" id="CHEBI:58228"/>
    </ligand>
</feature>
<keyword evidence="11" id="KW-1185">Reference proteome</keyword>
<evidence type="ECO:0000256" key="1">
    <source>
        <dbReference type="ARBA" id="ARBA00004852"/>
    </source>
</evidence>
<dbReference type="NCBIfam" id="TIGR00670">
    <property type="entry name" value="asp_carb_tr"/>
    <property type="match status" value="1"/>
</dbReference>
<dbReference type="Proteomes" id="UP000049578">
    <property type="component" value="Unassembled WGS sequence"/>
</dbReference>
<comment type="caution">
    <text evidence="10">The sequence shown here is derived from an EMBL/GenBank/DDBJ whole genome shotgun (WGS) entry which is preliminary data.</text>
</comment>
<dbReference type="PRINTS" id="PR00100">
    <property type="entry name" value="AOTCASE"/>
</dbReference>
<evidence type="ECO:0000256" key="5">
    <source>
        <dbReference type="ARBA" id="ARBA00043884"/>
    </source>
</evidence>
<organism evidence="10 11">
    <name type="scientific">Streptococcus phocae</name>
    <dbReference type="NCBI Taxonomy" id="119224"/>
    <lineage>
        <taxon>Bacteria</taxon>
        <taxon>Bacillati</taxon>
        <taxon>Bacillota</taxon>
        <taxon>Bacilli</taxon>
        <taxon>Lactobacillales</taxon>
        <taxon>Streptococcaceae</taxon>
        <taxon>Streptococcus</taxon>
    </lineage>
</organism>